<evidence type="ECO:0000313" key="9">
    <source>
        <dbReference type="EMBL" id="KKB96848.1"/>
    </source>
</evidence>
<accession>A0A0F5MPV7</accession>
<dbReference type="EC" id="2.7.7.9" evidence="2 7"/>
<dbReference type="PATRIC" id="fig|1607817.3.peg.54"/>
<evidence type="ECO:0000256" key="6">
    <source>
        <dbReference type="ARBA" id="ARBA00048128"/>
    </source>
</evidence>
<name>A0A0F5MPV7_9RICK</name>
<keyword evidence="10" id="KW-1185">Reference proteome</keyword>
<dbReference type="InterPro" id="IPR029044">
    <property type="entry name" value="Nucleotide-diphossugar_trans"/>
</dbReference>
<gene>
    <name evidence="9" type="primary">gtaB</name>
    <name evidence="9" type="ORF">SZ25_00054</name>
</gene>
<dbReference type="PANTHER" id="PTHR43197">
    <property type="entry name" value="UTP--GLUCOSE-1-PHOSPHATE URIDYLYLTRANSFERASE"/>
    <property type="match status" value="1"/>
</dbReference>
<evidence type="ECO:0000256" key="3">
    <source>
        <dbReference type="ARBA" id="ARBA00019048"/>
    </source>
</evidence>
<keyword evidence="5 7" id="KW-0548">Nucleotidyltransferase</keyword>
<proteinExistence type="inferred from homology"/>
<dbReference type="Pfam" id="PF00483">
    <property type="entry name" value="NTP_transferase"/>
    <property type="match status" value="1"/>
</dbReference>
<comment type="similarity">
    <text evidence="1 7">Belongs to the UDPGP type 2 family.</text>
</comment>
<dbReference type="Gene3D" id="3.90.550.10">
    <property type="entry name" value="Spore Coat Polysaccharide Biosynthesis Protein SpsA, Chain A"/>
    <property type="match status" value="1"/>
</dbReference>
<dbReference type="EMBL" id="JYHA01000015">
    <property type="protein sequence ID" value="KKB96848.1"/>
    <property type="molecule type" value="Genomic_DNA"/>
</dbReference>
<organism evidence="9 10">
    <name type="scientific">Candidatus Arcanibacter lacustris</name>
    <dbReference type="NCBI Taxonomy" id="1607817"/>
    <lineage>
        <taxon>Bacteria</taxon>
        <taxon>Pseudomonadati</taxon>
        <taxon>Pseudomonadota</taxon>
        <taxon>Alphaproteobacteria</taxon>
        <taxon>Rickettsiales</taxon>
        <taxon>Candidatus Arcanibacter</taxon>
    </lineage>
</organism>
<dbReference type="GO" id="GO:0006011">
    <property type="term" value="P:UDP-alpha-D-glucose metabolic process"/>
    <property type="evidence" value="ECO:0007669"/>
    <property type="project" value="InterPro"/>
</dbReference>
<evidence type="ECO:0000259" key="8">
    <source>
        <dbReference type="Pfam" id="PF00483"/>
    </source>
</evidence>
<dbReference type="NCBIfam" id="TIGR01099">
    <property type="entry name" value="galU"/>
    <property type="match status" value="1"/>
</dbReference>
<evidence type="ECO:0000256" key="7">
    <source>
        <dbReference type="RuleBase" id="RU361259"/>
    </source>
</evidence>
<dbReference type="Proteomes" id="UP000033358">
    <property type="component" value="Unassembled WGS sequence"/>
</dbReference>
<comment type="catalytic activity">
    <reaction evidence="6 7">
        <text>alpha-D-glucose 1-phosphate + UTP + H(+) = UDP-alpha-D-glucose + diphosphate</text>
        <dbReference type="Rhea" id="RHEA:19889"/>
        <dbReference type="ChEBI" id="CHEBI:15378"/>
        <dbReference type="ChEBI" id="CHEBI:33019"/>
        <dbReference type="ChEBI" id="CHEBI:46398"/>
        <dbReference type="ChEBI" id="CHEBI:58601"/>
        <dbReference type="ChEBI" id="CHEBI:58885"/>
        <dbReference type="EC" id="2.7.7.9"/>
    </reaction>
</comment>
<keyword evidence="4 7" id="KW-0808">Transferase</keyword>
<evidence type="ECO:0000256" key="1">
    <source>
        <dbReference type="ARBA" id="ARBA00006890"/>
    </source>
</evidence>
<evidence type="ECO:0000313" key="10">
    <source>
        <dbReference type="Proteomes" id="UP000033358"/>
    </source>
</evidence>
<dbReference type="PANTHER" id="PTHR43197:SF1">
    <property type="entry name" value="UTP--GLUCOSE-1-PHOSPHATE URIDYLYLTRANSFERASE"/>
    <property type="match status" value="1"/>
</dbReference>
<reference evidence="9 10" key="1">
    <citation type="submission" date="2015-02" db="EMBL/GenBank/DDBJ databases">
        <title>Single cell genomics of a rare environmental alphaproteobacterium provides unique insights into Rickettsiaceae evolution.</title>
        <authorList>
            <person name="Martijn J."/>
            <person name="Schulz F."/>
            <person name="Zaremba-Niedzwiedzka K."/>
            <person name="Viklund J."/>
            <person name="Stepanauskas R."/>
            <person name="Andersson S.G.E."/>
            <person name="Horn M."/>
            <person name="Guy L."/>
            <person name="Ettema T.J.G."/>
        </authorList>
    </citation>
    <scope>NUCLEOTIDE SEQUENCE [LARGE SCALE GENOMIC DNA]</scope>
    <source>
        <strain evidence="9 10">SCGC AAA041-L04</strain>
    </source>
</reference>
<comment type="caution">
    <text evidence="9">The sequence shown here is derived from an EMBL/GenBank/DDBJ whole genome shotgun (WGS) entry which is preliminary data.</text>
</comment>
<dbReference type="AlphaFoldDB" id="A0A0F5MPV7"/>
<evidence type="ECO:0000256" key="4">
    <source>
        <dbReference type="ARBA" id="ARBA00022679"/>
    </source>
</evidence>
<protein>
    <recommendedName>
        <fullName evidence="3 7">UTP--glucose-1-phosphate uridylyltransferase</fullName>
        <ecNumber evidence="2 7">2.7.7.9</ecNumber>
    </recommendedName>
    <alternativeName>
        <fullName evidence="7">UDP-glucose pyrophosphorylase</fullName>
    </alternativeName>
</protein>
<dbReference type="SUPFAM" id="SSF53448">
    <property type="entry name" value="Nucleotide-diphospho-sugar transferases"/>
    <property type="match status" value="1"/>
</dbReference>
<dbReference type="InterPro" id="IPR005835">
    <property type="entry name" value="NTP_transferase_dom"/>
</dbReference>
<feature type="domain" description="Nucleotidyl transferase" evidence="8">
    <location>
        <begin position="12"/>
        <end position="273"/>
    </location>
</feature>
<dbReference type="GO" id="GO:0003983">
    <property type="term" value="F:UTP:glucose-1-phosphate uridylyltransferase activity"/>
    <property type="evidence" value="ECO:0007669"/>
    <property type="project" value="UniProtKB-EC"/>
</dbReference>
<evidence type="ECO:0000256" key="5">
    <source>
        <dbReference type="ARBA" id="ARBA00022695"/>
    </source>
</evidence>
<sequence length="289" mass="32238">MSKIKKLRKAIFPVGGLGTRFLPATKALPKEMLPVNSKPLIQHIFEEARASGIEEFIFITGRNKNAINNHFDHSYELQDILGEKNKQLELDLTSNWLPDAGSIAFVRQYEPLGLGHAIWCARNFIGDEPFAVLLADELLLSAEPMLKKMKDIYDKNGGNYVGIMEVDKDQTSNYGIIDTANKNEDLVKITSMIEKPSKETAPSNLAIIGRYILQPEIFALLEKASPGVGGEIQITDSMNKLLETDNFHGVKFTGKRFDCGRPMGFLEANIAYAAENDAGELKEMLKKYI</sequence>
<dbReference type="InterPro" id="IPR005771">
    <property type="entry name" value="GalU_uridylyltTrfase_bac/arc"/>
</dbReference>
<evidence type="ECO:0000256" key="2">
    <source>
        <dbReference type="ARBA" id="ARBA00012415"/>
    </source>
</evidence>
<dbReference type="CDD" id="cd02541">
    <property type="entry name" value="UGPase_prokaryotic"/>
    <property type="match status" value="1"/>
</dbReference>